<keyword evidence="13" id="KW-1185">Reference proteome</keyword>
<protein>
    <submittedName>
        <fullName evidence="12">Bardet-Biedl syndrome 5 protein</fullName>
    </submittedName>
</protein>
<comment type="similarity">
    <text evidence="3">Belongs to the BBS5 family.</text>
</comment>
<keyword evidence="7" id="KW-0472">Membrane</keyword>
<dbReference type="InterPro" id="IPR030804">
    <property type="entry name" value="BBS5/fem-3"/>
</dbReference>
<dbReference type="Pfam" id="PF07289">
    <property type="entry name" value="BBL5"/>
    <property type="match status" value="1"/>
</dbReference>
<dbReference type="GO" id="GO:0060170">
    <property type="term" value="C:ciliary membrane"/>
    <property type="evidence" value="ECO:0007669"/>
    <property type="project" value="UniProtKB-SubCell"/>
</dbReference>
<evidence type="ECO:0000256" key="10">
    <source>
        <dbReference type="SAM" id="MobiDB-lite"/>
    </source>
</evidence>
<dbReference type="PANTHER" id="PTHR21351:SF0">
    <property type="entry name" value="BARDET-BIEDL SYNDROME 5 PROTEIN"/>
    <property type="match status" value="1"/>
</dbReference>
<dbReference type="AlphaFoldDB" id="A0A3R7S0T3"/>
<dbReference type="GO" id="GO:0060271">
    <property type="term" value="P:cilium assembly"/>
    <property type="evidence" value="ECO:0007669"/>
    <property type="project" value="TreeGrafter"/>
</dbReference>
<evidence type="ECO:0000256" key="1">
    <source>
        <dbReference type="ARBA" id="ARBA00004309"/>
    </source>
</evidence>
<feature type="region of interest" description="Disordered" evidence="10">
    <location>
        <begin position="287"/>
        <end position="316"/>
    </location>
</feature>
<gene>
    <name evidence="12" type="ORF">Tco025E_04533</name>
</gene>
<dbReference type="OrthoDB" id="10261999at2759"/>
<feature type="domain" description="BBSome complex member BBS5 PH" evidence="11">
    <location>
        <begin position="41"/>
        <end position="95"/>
    </location>
</feature>
<dbReference type="GeneID" id="40318144"/>
<dbReference type="PANTHER" id="PTHR21351">
    <property type="entry name" value="BARDET-BIEDL SYNDROME PROTEIN 5"/>
    <property type="match status" value="1"/>
</dbReference>
<organism evidence="12 13">
    <name type="scientific">Trypanosoma conorhini</name>
    <dbReference type="NCBI Taxonomy" id="83891"/>
    <lineage>
        <taxon>Eukaryota</taxon>
        <taxon>Discoba</taxon>
        <taxon>Euglenozoa</taxon>
        <taxon>Kinetoplastea</taxon>
        <taxon>Metakinetoplastina</taxon>
        <taxon>Trypanosomatida</taxon>
        <taxon>Trypanosomatidae</taxon>
        <taxon>Trypanosoma</taxon>
    </lineage>
</organism>
<keyword evidence="9" id="KW-0966">Cell projection</keyword>
<evidence type="ECO:0000313" key="13">
    <source>
        <dbReference type="Proteomes" id="UP000284403"/>
    </source>
</evidence>
<evidence type="ECO:0000256" key="6">
    <source>
        <dbReference type="ARBA" id="ARBA00023069"/>
    </source>
</evidence>
<comment type="caution">
    <text evidence="12">The sequence shown here is derived from an EMBL/GenBank/DDBJ whole genome shotgun (WGS) entry which is preliminary data.</text>
</comment>
<keyword evidence="5" id="KW-0963">Cytoplasm</keyword>
<evidence type="ECO:0000256" key="8">
    <source>
        <dbReference type="ARBA" id="ARBA00023212"/>
    </source>
</evidence>
<evidence type="ECO:0000256" key="5">
    <source>
        <dbReference type="ARBA" id="ARBA00022490"/>
    </source>
</evidence>
<evidence type="ECO:0000256" key="4">
    <source>
        <dbReference type="ARBA" id="ARBA00022475"/>
    </source>
</evidence>
<dbReference type="GO" id="GO:0034464">
    <property type="term" value="C:BBSome"/>
    <property type="evidence" value="ECO:0007669"/>
    <property type="project" value="InterPro"/>
</dbReference>
<dbReference type="SMART" id="SM00683">
    <property type="entry name" value="DM16"/>
    <property type="match status" value="2"/>
</dbReference>
<feature type="domain" description="BBSome complex member BBS5 PH" evidence="11">
    <location>
        <begin position="170"/>
        <end position="224"/>
    </location>
</feature>
<keyword evidence="6" id="KW-0969">Cilium</keyword>
<evidence type="ECO:0000256" key="2">
    <source>
        <dbReference type="ARBA" id="ARBA00004607"/>
    </source>
</evidence>
<dbReference type="GO" id="GO:0032266">
    <property type="term" value="F:phosphatidylinositol-3-phosphate binding"/>
    <property type="evidence" value="ECO:0007669"/>
    <property type="project" value="TreeGrafter"/>
</dbReference>
<dbReference type="RefSeq" id="XP_029228578.1">
    <property type="nucleotide sequence ID" value="XM_029371443.1"/>
</dbReference>
<keyword evidence="8" id="KW-0206">Cytoskeleton</keyword>
<accession>A0A3R7S0T3</accession>
<dbReference type="GO" id="GO:0036064">
    <property type="term" value="C:ciliary basal body"/>
    <property type="evidence" value="ECO:0007669"/>
    <property type="project" value="TreeGrafter"/>
</dbReference>
<name>A0A3R7S0T3_9TRYP</name>
<proteinExistence type="inferred from homology"/>
<dbReference type="PIRSF" id="PIRSF010072">
    <property type="entry name" value="DUF1448"/>
    <property type="match status" value="1"/>
</dbReference>
<sequence length="372" mass="40911">MPSSGAELNAAAAKAFTFWFDREFRFNLAEEELAVQTARGETLLATLRPVEDTKGNAGEEGVLTVTNLRCIWRSTANPRKSLSIGYYGIQGVETKEANSRLRGATEALYINSRFSSSRYEFVFTLLSRAQQRLFIVPAVWRAYESSRAYRELRMRSSMVRGGDIVLLPGEQLFTRLEGVTNVSEDKGVVGVLFTTNVRLVWYAQYSQNVNISIPLLQLTGLRIRPTKYGPALLIETSSYSGSCLLGFRVDPVDRLRELFRECVSLWKAWSMRPVLGVAVTLQAATPDAAEDGDPSNGPGGGGGPAAPPAPQPRKLDGEDVVQQVETDAFAAYYADLGQKGADRRPEFDASIGLAVERLRAGVTMRDLWTVPA</sequence>
<evidence type="ECO:0000313" key="12">
    <source>
        <dbReference type="EMBL" id="RNF18725.1"/>
    </source>
</evidence>
<comment type="subcellular location">
    <subcellularLocation>
        <location evidence="1">Cell projection</location>
        <location evidence="1">Cilium membrane</location>
    </subcellularLocation>
    <subcellularLocation>
        <location evidence="2">Cytoplasm</location>
        <location evidence="2">Cytoskeleton</location>
        <location evidence="2">Microtubule organizing center</location>
        <location evidence="2">Centrosome</location>
        <location evidence="2">Centriolar satellite</location>
    </subcellularLocation>
</comment>
<evidence type="ECO:0000256" key="9">
    <source>
        <dbReference type="ARBA" id="ARBA00023273"/>
    </source>
</evidence>
<keyword evidence="4" id="KW-1003">Cell membrane</keyword>
<dbReference type="InterPro" id="IPR014003">
    <property type="entry name" value="BBS5_PH"/>
</dbReference>
<evidence type="ECO:0000256" key="3">
    <source>
        <dbReference type="ARBA" id="ARBA00005822"/>
    </source>
</evidence>
<reference evidence="12 13" key="1">
    <citation type="journal article" date="2018" name="BMC Genomics">
        <title>Genomic comparison of Trypanosoma conorhini and Trypanosoma rangeli to Trypanosoma cruzi strains of high and low virulence.</title>
        <authorList>
            <person name="Bradwell K.R."/>
            <person name="Koparde V.N."/>
            <person name="Matveyev A.V."/>
            <person name="Serrano M.G."/>
            <person name="Alves J.M."/>
            <person name="Parikh H."/>
            <person name="Huang B."/>
            <person name="Lee V."/>
            <person name="Espinosa-Alvarez O."/>
            <person name="Ortiz P.A."/>
            <person name="Costa-Martins A.G."/>
            <person name="Teixeira M.M."/>
            <person name="Buck G.A."/>
        </authorList>
    </citation>
    <scope>NUCLEOTIDE SEQUENCE [LARGE SCALE GENOMIC DNA]</scope>
    <source>
        <strain evidence="12 13">025E</strain>
    </source>
</reference>
<dbReference type="InterPro" id="IPR006606">
    <property type="entry name" value="BBL5"/>
</dbReference>
<dbReference type="GO" id="GO:0034451">
    <property type="term" value="C:centriolar satellite"/>
    <property type="evidence" value="ECO:0007669"/>
    <property type="project" value="UniProtKB-SubCell"/>
</dbReference>
<dbReference type="EMBL" id="MKKU01000224">
    <property type="protein sequence ID" value="RNF18725.1"/>
    <property type="molecule type" value="Genomic_DNA"/>
</dbReference>
<evidence type="ECO:0000259" key="11">
    <source>
        <dbReference type="SMART" id="SM00683"/>
    </source>
</evidence>
<evidence type="ECO:0000256" key="7">
    <source>
        <dbReference type="ARBA" id="ARBA00023136"/>
    </source>
</evidence>
<dbReference type="Proteomes" id="UP000284403">
    <property type="component" value="Unassembled WGS sequence"/>
</dbReference>